<proteinExistence type="inferred from homology"/>
<dbReference type="Gene3D" id="1.20.120.1900">
    <property type="entry name" value="Gamma-tubulin complex, C-terminal domain"/>
    <property type="match status" value="1"/>
</dbReference>
<dbReference type="Proteomes" id="UP001168821">
    <property type="component" value="Unassembled WGS sequence"/>
</dbReference>
<reference evidence="7" key="1">
    <citation type="journal article" date="2023" name="G3 (Bethesda)">
        <title>Whole genome assemblies of Zophobas morio and Tenebrio molitor.</title>
        <authorList>
            <person name="Kaur S."/>
            <person name="Stinson S.A."/>
            <person name="diCenzo G.C."/>
        </authorList>
    </citation>
    <scope>NUCLEOTIDE SEQUENCE</scope>
    <source>
        <strain evidence="7">QUZm001</strain>
    </source>
</reference>
<keyword evidence="4 5" id="KW-0206">Cytoskeleton</keyword>
<dbReference type="GO" id="GO:0043015">
    <property type="term" value="F:gamma-tubulin binding"/>
    <property type="evidence" value="ECO:0007669"/>
    <property type="project" value="InterPro"/>
</dbReference>
<protein>
    <recommendedName>
        <fullName evidence="5">Gamma-tubulin complex component</fullName>
    </recommendedName>
</protein>
<comment type="caution">
    <text evidence="7">The sequence shown here is derived from an EMBL/GenBank/DDBJ whole genome shotgun (WGS) entry which is preliminary data.</text>
</comment>
<comment type="subcellular location">
    <subcellularLocation>
        <location evidence="5">Cytoplasm</location>
        <location evidence="5">Cytoskeleton</location>
        <location evidence="5">Microtubule organizing center</location>
    </subcellularLocation>
</comment>
<evidence type="ECO:0000256" key="2">
    <source>
        <dbReference type="ARBA" id="ARBA00022490"/>
    </source>
</evidence>
<name>A0AA38LYG6_9CUCU</name>
<dbReference type="GO" id="GO:0051225">
    <property type="term" value="P:spindle assembly"/>
    <property type="evidence" value="ECO:0007669"/>
    <property type="project" value="TreeGrafter"/>
</dbReference>
<keyword evidence="8" id="KW-1185">Reference proteome</keyword>
<dbReference type="InterPro" id="IPR007259">
    <property type="entry name" value="GCP"/>
</dbReference>
<evidence type="ECO:0000256" key="4">
    <source>
        <dbReference type="ARBA" id="ARBA00023212"/>
    </source>
</evidence>
<dbReference type="InterPro" id="IPR042241">
    <property type="entry name" value="GCP_C_sf"/>
</dbReference>
<gene>
    <name evidence="7" type="ORF">Zmor_012169</name>
</gene>
<sequence length="181" mass="21655">MQHMVREIQYYVSFEVVQPVWRTLSVTIRNAVDLDAIILAHSNFLDSVLSRCFLRPESAGIFQLLEKISSLVLEFTYLLASTFKAIDDEVMRRRRLANQIRMKTLKNEWGMTKQDELESREMGRKFAINCVQPLERQSKELAVRWKVAFWLCLFYWRVSRRYVRPQWALYSVNWARVKIQT</sequence>
<evidence type="ECO:0000313" key="8">
    <source>
        <dbReference type="Proteomes" id="UP001168821"/>
    </source>
</evidence>
<feature type="domain" description="Gamma tubulin complex component C-terminal" evidence="6">
    <location>
        <begin position="1"/>
        <end position="104"/>
    </location>
</feature>
<dbReference type="Pfam" id="PF04130">
    <property type="entry name" value="GCP_C_terminal"/>
    <property type="match status" value="1"/>
</dbReference>
<dbReference type="GO" id="GO:0007020">
    <property type="term" value="P:microtubule nucleation"/>
    <property type="evidence" value="ECO:0007669"/>
    <property type="project" value="InterPro"/>
</dbReference>
<dbReference type="GO" id="GO:0031122">
    <property type="term" value="P:cytoplasmic microtubule organization"/>
    <property type="evidence" value="ECO:0007669"/>
    <property type="project" value="TreeGrafter"/>
</dbReference>
<evidence type="ECO:0000256" key="3">
    <source>
        <dbReference type="ARBA" id="ARBA00022701"/>
    </source>
</evidence>
<keyword evidence="3 5" id="KW-0493">Microtubule</keyword>
<dbReference type="InterPro" id="IPR040457">
    <property type="entry name" value="GCP_C"/>
</dbReference>
<dbReference type="AlphaFoldDB" id="A0AA38LYG6"/>
<dbReference type="GO" id="GO:0005874">
    <property type="term" value="C:microtubule"/>
    <property type="evidence" value="ECO:0007669"/>
    <property type="project" value="UniProtKB-KW"/>
</dbReference>
<accession>A0AA38LYG6</accession>
<evidence type="ECO:0000256" key="1">
    <source>
        <dbReference type="ARBA" id="ARBA00010337"/>
    </source>
</evidence>
<dbReference type="GO" id="GO:0000930">
    <property type="term" value="C:gamma-tubulin complex"/>
    <property type="evidence" value="ECO:0007669"/>
    <property type="project" value="TreeGrafter"/>
</dbReference>
<keyword evidence="2 5" id="KW-0963">Cytoplasm</keyword>
<dbReference type="GO" id="GO:0051011">
    <property type="term" value="F:microtubule minus-end binding"/>
    <property type="evidence" value="ECO:0007669"/>
    <property type="project" value="TreeGrafter"/>
</dbReference>
<dbReference type="GO" id="GO:0051321">
    <property type="term" value="P:meiotic cell cycle"/>
    <property type="evidence" value="ECO:0007669"/>
    <property type="project" value="TreeGrafter"/>
</dbReference>
<dbReference type="GO" id="GO:0000278">
    <property type="term" value="P:mitotic cell cycle"/>
    <property type="evidence" value="ECO:0007669"/>
    <property type="project" value="TreeGrafter"/>
</dbReference>
<evidence type="ECO:0000259" key="6">
    <source>
        <dbReference type="Pfam" id="PF04130"/>
    </source>
</evidence>
<dbReference type="EMBL" id="JALNTZ010003805">
    <property type="protein sequence ID" value="KAJ3615953.1"/>
    <property type="molecule type" value="Genomic_DNA"/>
</dbReference>
<evidence type="ECO:0000313" key="7">
    <source>
        <dbReference type="EMBL" id="KAJ3615953.1"/>
    </source>
</evidence>
<dbReference type="GO" id="GO:0000922">
    <property type="term" value="C:spindle pole"/>
    <property type="evidence" value="ECO:0007669"/>
    <property type="project" value="InterPro"/>
</dbReference>
<comment type="similarity">
    <text evidence="1 5">Belongs to the TUBGCP family.</text>
</comment>
<organism evidence="7 8">
    <name type="scientific">Zophobas morio</name>
    <dbReference type="NCBI Taxonomy" id="2755281"/>
    <lineage>
        <taxon>Eukaryota</taxon>
        <taxon>Metazoa</taxon>
        <taxon>Ecdysozoa</taxon>
        <taxon>Arthropoda</taxon>
        <taxon>Hexapoda</taxon>
        <taxon>Insecta</taxon>
        <taxon>Pterygota</taxon>
        <taxon>Neoptera</taxon>
        <taxon>Endopterygota</taxon>
        <taxon>Coleoptera</taxon>
        <taxon>Polyphaga</taxon>
        <taxon>Cucujiformia</taxon>
        <taxon>Tenebrionidae</taxon>
        <taxon>Zophobas</taxon>
    </lineage>
</organism>
<evidence type="ECO:0000256" key="5">
    <source>
        <dbReference type="RuleBase" id="RU363050"/>
    </source>
</evidence>
<dbReference type="PANTHER" id="PTHR19302">
    <property type="entry name" value="GAMMA TUBULIN COMPLEX PROTEIN"/>
    <property type="match status" value="1"/>
</dbReference>